<sequence>MNDEFNSVFEKYDRFMTNRTGDATGDVAAAPAQQEVADLIDVGQSAKPLEHQLAGMKVTSASTSDAYSANSEPQAAIGIATAINSKNGVTDVEAKEMESWLAAQEKPAATPKKTDDDEL</sequence>
<organism evidence="1 2">
    <name type="scientific">Teladorsagia circumcincta</name>
    <name type="common">Brown stomach worm</name>
    <name type="synonym">Ostertagia circumcincta</name>
    <dbReference type="NCBI Taxonomy" id="45464"/>
    <lineage>
        <taxon>Eukaryota</taxon>
        <taxon>Metazoa</taxon>
        <taxon>Ecdysozoa</taxon>
        <taxon>Nematoda</taxon>
        <taxon>Chromadorea</taxon>
        <taxon>Rhabditida</taxon>
        <taxon>Rhabditina</taxon>
        <taxon>Rhabditomorpha</taxon>
        <taxon>Strongyloidea</taxon>
        <taxon>Trichostrongylidae</taxon>
        <taxon>Teladorsagia</taxon>
    </lineage>
</organism>
<protein>
    <submittedName>
        <fullName evidence="1">Uncharacterized protein</fullName>
    </submittedName>
</protein>
<dbReference type="Proteomes" id="UP000230423">
    <property type="component" value="Unassembled WGS sequence"/>
</dbReference>
<evidence type="ECO:0000313" key="2">
    <source>
        <dbReference type="Proteomes" id="UP000230423"/>
    </source>
</evidence>
<evidence type="ECO:0000313" key="1">
    <source>
        <dbReference type="EMBL" id="PIO76397.1"/>
    </source>
</evidence>
<reference evidence="1 2" key="1">
    <citation type="submission" date="2015-09" db="EMBL/GenBank/DDBJ databases">
        <title>Draft genome of the parasitic nematode Teladorsagia circumcincta isolate WARC Sus (inbred).</title>
        <authorList>
            <person name="Mitreva M."/>
        </authorList>
    </citation>
    <scope>NUCLEOTIDE SEQUENCE [LARGE SCALE GENOMIC DNA]</scope>
    <source>
        <strain evidence="1 2">S</strain>
    </source>
</reference>
<accession>A0A2G9V1Q4</accession>
<gene>
    <name evidence="1" type="ORF">TELCIR_01547</name>
</gene>
<dbReference type="EMBL" id="KZ345056">
    <property type="protein sequence ID" value="PIO76397.1"/>
    <property type="molecule type" value="Genomic_DNA"/>
</dbReference>
<keyword evidence="2" id="KW-1185">Reference proteome</keyword>
<name>A0A2G9V1Q4_TELCI</name>
<dbReference type="OrthoDB" id="2018246at2759"/>
<dbReference type="AlphaFoldDB" id="A0A2G9V1Q4"/>
<proteinExistence type="predicted"/>